<evidence type="ECO:0000256" key="13">
    <source>
        <dbReference type="ARBA" id="ARBA00034078"/>
    </source>
</evidence>
<comment type="caution">
    <text evidence="18">The sequence shown here is derived from an EMBL/GenBank/DDBJ whole genome shotgun (WGS) entry which is preliminary data.</text>
</comment>
<evidence type="ECO:0000256" key="12">
    <source>
        <dbReference type="ARBA" id="ARBA00023136"/>
    </source>
</evidence>
<comment type="cofactor">
    <cofactor evidence="1">
        <name>[4Fe-4S] cluster</name>
        <dbReference type="ChEBI" id="CHEBI:49883"/>
    </cofactor>
</comment>
<evidence type="ECO:0000313" key="18">
    <source>
        <dbReference type="EMBL" id="HFK96575.1"/>
    </source>
</evidence>
<dbReference type="InterPro" id="IPR006656">
    <property type="entry name" value="Mopterin_OxRdtase"/>
</dbReference>
<dbReference type="SUPFAM" id="SSF54862">
    <property type="entry name" value="4Fe-4S ferredoxins"/>
    <property type="match status" value="1"/>
</dbReference>
<dbReference type="PIRSF" id="PIRSF036643">
    <property type="entry name" value="FDH_alpha"/>
    <property type="match status" value="1"/>
</dbReference>
<evidence type="ECO:0000259" key="15">
    <source>
        <dbReference type="PROSITE" id="PS51379"/>
    </source>
</evidence>
<keyword evidence="10" id="KW-0411">Iron-sulfur</keyword>
<evidence type="ECO:0000256" key="10">
    <source>
        <dbReference type="ARBA" id="ARBA00023014"/>
    </source>
</evidence>
<comment type="similarity">
    <text evidence="3">Belongs to the complex I 75 kDa subunit family.</text>
</comment>
<keyword evidence="11" id="KW-0520">NAD</keyword>
<dbReference type="EMBL" id="DSTK01000013">
    <property type="protein sequence ID" value="HFK96575.1"/>
    <property type="molecule type" value="Genomic_DNA"/>
</dbReference>
<keyword evidence="9" id="KW-0408">Iron</keyword>
<evidence type="ECO:0000256" key="2">
    <source>
        <dbReference type="ARBA" id="ARBA00004370"/>
    </source>
</evidence>
<sequence length="867" mass="93456">MMSDVNIWINDEQVKAKTGQTILQAADAAGIYIPRLCFHPALEPSGSCRLCAVEIEGQRGLPAACTTPVAEGLRVQTQSSKVIDFRREMLQLILQDHPRHCLGCPRNGTCELQQLVAAVGIDFPYPAPDVTRPEPLPGGPYFERDYSLCVRCGRCVRVCHEVRGARTIVFRESKDGRQSVGTPFGRSLEESGCQFCGACVDVCPVGALRENLSDFHGETRSAMDAVCRALTAIVTDLYKKELETQWATAICPICSAGCRLMLEKSADECLIRVKPSPDGPSNNGQACVQGRFLLKRYIARPERIRRPAVRDAQGWKTLSWDEALKHIADRMKGYAPDQIAVLTDGRLTNEELHVLNRLARESLKTPHVGLMGSRGLAVFEKAVREQLGTVGATNSLKDLAEAPAIFAMGCNPAASHPIAGTAIRQAVLKGAKLVVANPYDVAIARYAHVHLRYVPGSETALVLGLLRIILDEKGVDKNAGPELVAALKELTAPYDVETVSHLTGIHDEELVEAGCMLAARDTTAIVVGLGALESPEVGDLTRALLSLGFAKGSFGKPGGGFWPLFGSSNMQGARDLGWDTAVMDTLASGRLKAVFVAAESYGEECWRALASVRDSLEFVVVQDVVAPPESVRADVLLPLTPLLEKDGSLTNAERRVQWTEKALAPSAGSCTIVQTAAALSRFMGGAEIVEEEPGAILKRLASELKSYAGIDRTRARYEAVQLPCPSADHGGTPILFTDSAPVYKPWRPSQPPRAPQPAEVRQEFPLHLTAKEALYSNYFGPLLAPEARVVMACDGEIEMNPADAYRLGCMPGDTVAVVFNGGEMTGRLALNIHLPLKLVAVPAQQLQSVLGETPVSGTSLAAKVEKR</sequence>
<dbReference type="PROSITE" id="PS51085">
    <property type="entry name" value="2FE2S_FER_2"/>
    <property type="match status" value="1"/>
</dbReference>
<feature type="domain" description="2Fe-2S ferredoxin-type" evidence="14">
    <location>
        <begin position="3"/>
        <end position="81"/>
    </location>
</feature>
<dbReference type="SUPFAM" id="SSF50692">
    <property type="entry name" value="ADC-like"/>
    <property type="match status" value="1"/>
</dbReference>
<dbReference type="Pfam" id="PF10588">
    <property type="entry name" value="NADH-G_4Fe-4S_3"/>
    <property type="match status" value="1"/>
</dbReference>
<comment type="subcellular location">
    <subcellularLocation>
        <location evidence="2">Membrane</location>
    </subcellularLocation>
</comment>
<feature type="domain" description="4Fe-4S ferredoxin-type" evidence="15">
    <location>
        <begin position="184"/>
        <end position="213"/>
    </location>
</feature>
<proteinExistence type="inferred from homology"/>
<dbReference type="PANTHER" id="PTHR43105">
    <property type="entry name" value="RESPIRATORY NITRATE REDUCTASE"/>
    <property type="match status" value="1"/>
</dbReference>
<dbReference type="AlphaFoldDB" id="A0A832A5D1"/>
<evidence type="ECO:0000256" key="5">
    <source>
        <dbReference type="ARBA" id="ARBA00022714"/>
    </source>
</evidence>
<evidence type="ECO:0000256" key="11">
    <source>
        <dbReference type="ARBA" id="ARBA00023027"/>
    </source>
</evidence>
<dbReference type="PROSITE" id="PS51839">
    <property type="entry name" value="4FE4S_HC3"/>
    <property type="match status" value="1"/>
</dbReference>
<dbReference type="Gene3D" id="3.10.20.740">
    <property type="match status" value="1"/>
</dbReference>
<dbReference type="CDD" id="cd00207">
    <property type="entry name" value="fer2"/>
    <property type="match status" value="1"/>
</dbReference>
<dbReference type="Pfam" id="PF04879">
    <property type="entry name" value="Molybdop_Fe4S4"/>
    <property type="match status" value="1"/>
</dbReference>
<dbReference type="InterPro" id="IPR017896">
    <property type="entry name" value="4Fe4S_Fe-S-bd"/>
</dbReference>
<dbReference type="InterPro" id="IPR050123">
    <property type="entry name" value="Prok_molybdopt-oxidoreductase"/>
</dbReference>
<dbReference type="GO" id="GO:0051539">
    <property type="term" value="F:4 iron, 4 sulfur cluster binding"/>
    <property type="evidence" value="ECO:0007669"/>
    <property type="project" value="UniProtKB-KW"/>
</dbReference>
<dbReference type="InterPro" id="IPR006963">
    <property type="entry name" value="Mopterin_OxRdtase_4Fe-4S_dom"/>
</dbReference>
<dbReference type="InterPro" id="IPR009010">
    <property type="entry name" value="Asp_de-COase-like_dom_sf"/>
</dbReference>
<evidence type="ECO:0000259" key="16">
    <source>
        <dbReference type="PROSITE" id="PS51669"/>
    </source>
</evidence>
<dbReference type="SMART" id="SM00929">
    <property type="entry name" value="NADH-G_4Fe-4S_3"/>
    <property type="match status" value="1"/>
</dbReference>
<dbReference type="GO" id="GO:0051537">
    <property type="term" value="F:2 iron, 2 sulfur cluster binding"/>
    <property type="evidence" value="ECO:0007669"/>
    <property type="project" value="UniProtKB-KW"/>
</dbReference>
<protein>
    <submittedName>
        <fullName evidence="18">4Fe-4S dicluster domain-containing protein</fullName>
    </submittedName>
</protein>
<dbReference type="Pfam" id="PF13510">
    <property type="entry name" value="Fer2_4"/>
    <property type="match status" value="1"/>
</dbReference>
<dbReference type="InterPro" id="IPR001041">
    <property type="entry name" value="2Fe-2S_ferredoxin-type"/>
</dbReference>
<keyword evidence="7" id="KW-0677">Repeat</keyword>
<dbReference type="InterPro" id="IPR019574">
    <property type="entry name" value="NADH_UbQ_OxRdtase_Gsu_4Fe4S-bd"/>
</dbReference>
<dbReference type="FunFam" id="3.10.20.740:FF:000004">
    <property type="entry name" value="NADH-quinone oxidoreductase"/>
    <property type="match status" value="1"/>
</dbReference>
<evidence type="ECO:0000256" key="4">
    <source>
        <dbReference type="ARBA" id="ARBA00022485"/>
    </source>
</evidence>
<evidence type="ECO:0000256" key="3">
    <source>
        <dbReference type="ARBA" id="ARBA00005404"/>
    </source>
</evidence>
<evidence type="ECO:0000259" key="14">
    <source>
        <dbReference type="PROSITE" id="PS51085"/>
    </source>
</evidence>
<dbReference type="SMART" id="SM00926">
    <property type="entry name" value="Molybdop_Fe4S4"/>
    <property type="match status" value="1"/>
</dbReference>
<dbReference type="PROSITE" id="PS51669">
    <property type="entry name" value="4FE4S_MOW_BIS_MGD"/>
    <property type="match status" value="1"/>
</dbReference>
<keyword evidence="12" id="KW-0472">Membrane</keyword>
<accession>A0A832A5D1</accession>
<dbReference type="SUPFAM" id="SSF54292">
    <property type="entry name" value="2Fe-2S ferredoxin-like"/>
    <property type="match status" value="1"/>
</dbReference>
<dbReference type="GO" id="GO:0016491">
    <property type="term" value="F:oxidoreductase activity"/>
    <property type="evidence" value="ECO:0007669"/>
    <property type="project" value="InterPro"/>
</dbReference>
<feature type="domain" description="4Fe-4S His(Cys)3-ligated-type" evidence="17">
    <location>
        <begin position="81"/>
        <end position="120"/>
    </location>
</feature>
<evidence type="ECO:0000256" key="6">
    <source>
        <dbReference type="ARBA" id="ARBA00022723"/>
    </source>
</evidence>
<dbReference type="PROSITE" id="PS00198">
    <property type="entry name" value="4FE4S_FER_1"/>
    <property type="match status" value="1"/>
</dbReference>
<dbReference type="Pfam" id="PF00384">
    <property type="entry name" value="Molybdopterin"/>
    <property type="match status" value="1"/>
</dbReference>
<dbReference type="GO" id="GO:0016020">
    <property type="term" value="C:membrane"/>
    <property type="evidence" value="ECO:0007669"/>
    <property type="project" value="UniProtKB-SubCell"/>
</dbReference>
<dbReference type="Gene3D" id="3.40.50.740">
    <property type="match status" value="2"/>
</dbReference>
<dbReference type="FunFam" id="3.30.70.20:FF:000035">
    <property type="entry name" value="Iron hydrogenase 1"/>
    <property type="match status" value="1"/>
</dbReference>
<dbReference type="Gene3D" id="3.40.228.10">
    <property type="entry name" value="Dimethylsulfoxide Reductase, domain 2"/>
    <property type="match status" value="1"/>
</dbReference>
<evidence type="ECO:0000256" key="8">
    <source>
        <dbReference type="ARBA" id="ARBA00022967"/>
    </source>
</evidence>
<dbReference type="Pfam" id="PF12838">
    <property type="entry name" value="Fer4_7"/>
    <property type="match status" value="1"/>
</dbReference>
<dbReference type="PROSITE" id="PS51379">
    <property type="entry name" value="4FE4S_FER_2"/>
    <property type="match status" value="2"/>
</dbReference>
<keyword evidence="4" id="KW-0004">4Fe-4S</keyword>
<feature type="domain" description="4Fe-4S ferredoxin-type" evidence="15">
    <location>
        <begin position="140"/>
        <end position="171"/>
    </location>
</feature>
<dbReference type="InterPro" id="IPR036010">
    <property type="entry name" value="2Fe-2S_ferredoxin-like_sf"/>
</dbReference>
<dbReference type="Gene3D" id="3.30.70.20">
    <property type="match status" value="1"/>
</dbReference>
<dbReference type="GO" id="GO:0046872">
    <property type="term" value="F:metal ion binding"/>
    <property type="evidence" value="ECO:0007669"/>
    <property type="project" value="UniProtKB-KW"/>
</dbReference>
<reference evidence="18" key="1">
    <citation type="journal article" date="2020" name="mSystems">
        <title>Genome- and Community-Level Interaction Insights into Carbon Utilization and Element Cycling Functions of Hydrothermarchaeota in Hydrothermal Sediment.</title>
        <authorList>
            <person name="Zhou Z."/>
            <person name="Liu Y."/>
            <person name="Xu W."/>
            <person name="Pan J."/>
            <person name="Luo Z.H."/>
            <person name="Li M."/>
        </authorList>
    </citation>
    <scope>NUCLEOTIDE SEQUENCE [LARGE SCALE GENOMIC DNA]</scope>
    <source>
        <strain evidence="18">SpSt-456</strain>
    </source>
</reference>
<dbReference type="Gene3D" id="2.20.25.90">
    <property type="entry name" value="ADC-like domains"/>
    <property type="match status" value="1"/>
</dbReference>
<dbReference type="InterPro" id="IPR017900">
    <property type="entry name" value="4Fe4S_Fe_S_CS"/>
</dbReference>
<dbReference type="SUPFAM" id="SSF53706">
    <property type="entry name" value="Formate dehydrogenase/DMSO reductase, domains 1-3"/>
    <property type="match status" value="1"/>
</dbReference>
<evidence type="ECO:0000256" key="1">
    <source>
        <dbReference type="ARBA" id="ARBA00001966"/>
    </source>
</evidence>
<evidence type="ECO:0000256" key="7">
    <source>
        <dbReference type="ARBA" id="ARBA00022737"/>
    </source>
</evidence>
<gene>
    <name evidence="18" type="ORF">ENS06_04515</name>
</gene>
<evidence type="ECO:0000256" key="9">
    <source>
        <dbReference type="ARBA" id="ARBA00023004"/>
    </source>
</evidence>
<dbReference type="PANTHER" id="PTHR43105:SF10">
    <property type="entry name" value="NADH-QUINONE OXIDOREDUCTASE SUBUNIT G"/>
    <property type="match status" value="1"/>
</dbReference>
<keyword evidence="8" id="KW-1278">Translocase</keyword>
<feature type="domain" description="4Fe-4S Mo/W bis-MGD-type" evidence="16">
    <location>
        <begin position="244"/>
        <end position="301"/>
    </location>
</feature>
<comment type="cofactor">
    <cofactor evidence="13">
        <name>[2Fe-2S] cluster</name>
        <dbReference type="ChEBI" id="CHEBI:190135"/>
    </cofactor>
</comment>
<name>A0A832A5D1_9BACT</name>
<keyword evidence="6" id="KW-0479">Metal-binding</keyword>
<evidence type="ECO:0000259" key="17">
    <source>
        <dbReference type="PROSITE" id="PS51839"/>
    </source>
</evidence>
<organism evidence="18">
    <name type="scientific">Desulfacinum infernum</name>
    <dbReference type="NCBI Taxonomy" id="35837"/>
    <lineage>
        <taxon>Bacteria</taxon>
        <taxon>Pseudomonadati</taxon>
        <taxon>Thermodesulfobacteriota</taxon>
        <taxon>Syntrophobacteria</taxon>
        <taxon>Syntrophobacterales</taxon>
        <taxon>Syntrophobacteraceae</taxon>
        <taxon>Desulfacinum</taxon>
    </lineage>
</organism>
<keyword evidence="5" id="KW-0001">2Fe-2S</keyword>